<comment type="caution">
    <text evidence="4">The sequence shown here is derived from an EMBL/GenBank/DDBJ whole genome shotgun (WGS) entry which is preliminary data.</text>
</comment>
<dbReference type="OrthoDB" id="3434319at2759"/>
<dbReference type="PROSITE" id="PS50048">
    <property type="entry name" value="ZN2_CY6_FUNGAL_2"/>
    <property type="match status" value="1"/>
</dbReference>
<dbReference type="SUPFAM" id="SSF57701">
    <property type="entry name" value="Zn2/Cys6 DNA-binding domain"/>
    <property type="match status" value="1"/>
</dbReference>
<evidence type="ECO:0000313" key="4">
    <source>
        <dbReference type="EMBL" id="KAF9874431.1"/>
    </source>
</evidence>
<dbReference type="Pfam" id="PF00172">
    <property type="entry name" value="Zn_clus"/>
    <property type="match status" value="1"/>
</dbReference>
<dbReference type="AlphaFoldDB" id="A0A9P6I5N3"/>
<dbReference type="Proteomes" id="UP000781932">
    <property type="component" value="Unassembled WGS sequence"/>
</dbReference>
<reference evidence="4" key="1">
    <citation type="submission" date="2020-03" db="EMBL/GenBank/DDBJ databases">
        <authorList>
            <person name="He L."/>
        </authorList>
    </citation>
    <scope>NUCLEOTIDE SEQUENCE</scope>
    <source>
        <strain evidence="4">CkLH20</strain>
    </source>
</reference>
<organism evidence="4 5">
    <name type="scientific">Colletotrichum karsti</name>
    <dbReference type="NCBI Taxonomy" id="1095194"/>
    <lineage>
        <taxon>Eukaryota</taxon>
        <taxon>Fungi</taxon>
        <taxon>Dikarya</taxon>
        <taxon>Ascomycota</taxon>
        <taxon>Pezizomycotina</taxon>
        <taxon>Sordariomycetes</taxon>
        <taxon>Hypocreomycetidae</taxon>
        <taxon>Glomerellales</taxon>
        <taxon>Glomerellaceae</taxon>
        <taxon>Colletotrichum</taxon>
        <taxon>Colletotrichum boninense species complex</taxon>
    </lineage>
</organism>
<feature type="domain" description="Zn(2)-C6 fungal-type" evidence="3">
    <location>
        <begin position="13"/>
        <end position="47"/>
    </location>
</feature>
<accession>A0A9P6I5N3</accession>
<dbReference type="GO" id="GO:0008270">
    <property type="term" value="F:zinc ion binding"/>
    <property type="evidence" value="ECO:0007669"/>
    <property type="project" value="InterPro"/>
</dbReference>
<sequence length="435" mass="47737">MTFVTHPNQKRSACERCRRQKLRCSRQDSDRDSRCSRCSRLGFPCVSGQQRRIGRPSRAEVQKRTYDSPNEHRIEDDSLERSPTGRWDGGAAITPSEVPLEEGMLPGELALLEPTVGVGVDETDAEVDVDSFFCDFVWDETALEPEAVGECTETLGFEVRPVRTVNPTAQHEAMAKISKINLDLHSHISRINAHRESLDLCSFIYPSSVLSVASVTVVELGLILFQDFVHTLSSLEKTVTTSAAFPALQSHHDLPRLPWDSEDGTPATLDSSNLQDNSSLAAAVHCPESAMTGVVDAPLALTITSCYVQIITLFEHISRHILTRLESVFDVPLTPIEGLKFGAMWIADGHLQGLMFAQIITSLFDKADRLLGLGTPTTSTIPASSPGALLSEKQSELLRDQLKSTVSGEPVLRSEKLKRDADSMLRCLRKASAAS</sequence>
<evidence type="ECO:0000313" key="5">
    <source>
        <dbReference type="Proteomes" id="UP000781932"/>
    </source>
</evidence>
<dbReference type="SMART" id="SM00066">
    <property type="entry name" value="GAL4"/>
    <property type="match status" value="1"/>
</dbReference>
<gene>
    <name evidence="4" type="ORF">CkaCkLH20_07994</name>
</gene>
<feature type="region of interest" description="Disordered" evidence="2">
    <location>
        <begin position="48"/>
        <end position="91"/>
    </location>
</feature>
<evidence type="ECO:0000256" key="2">
    <source>
        <dbReference type="SAM" id="MobiDB-lite"/>
    </source>
</evidence>
<dbReference type="InterPro" id="IPR001138">
    <property type="entry name" value="Zn2Cys6_DnaBD"/>
</dbReference>
<feature type="compositionally biased region" description="Basic and acidic residues" evidence="2">
    <location>
        <begin position="57"/>
        <end position="80"/>
    </location>
</feature>
<name>A0A9P6I5N3_9PEZI</name>
<keyword evidence="5" id="KW-1185">Reference proteome</keyword>
<protein>
    <recommendedName>
        <fullName evidence="3">Zn(2)-C6 fungal-type domain-containing protein</fullName>
    </recommendedName>
</protein>
<dbReference type="CDD" id="cd00067">
    <property type="entry name" value="GAL4"/>
    <property type="match status" value="1"/>
</dbReference>
<dbReference type="Gene3D" id="4.10.240.10">
    <property type="entry name" value="Zn(2)-C6 fungal-type DNA-binding domain"/>
    <property type="match status" value="1"/>
</dbReference>
<dbReference type="PROSITE" id="PS00463">
    <property type="entry name" value="ZN2_CY6_FUNGAL_1"/>
    <property type="match status" value="1"/>
</dbReference>
<dbReference type="EMBL" id="JAATWM020000026">
    <property type="protein sequence ID" value="KAF9874431.1"/>
    <property type="molecule type" value="Genomic_DNA"/>
</dbReference>
<dbReference type="RefSeq" id="XP_038743892.1">
    <property type="nucleotide sequence ID" value="XM_038890709.1"/>
</dbReference>
<proteinExistence type="predicted"/>
<keyword evidence="1" id="KW-0539">Nucleus</keyword>
<dbReference type="GO" id="GO:0000981">
    <property type="term" value="F:DNA-binding transcription factor activity, RNA polymerase II-specific"/>
    <property type="evidence" value="ECO:0007669"/>
    <property type="project" value="InterPro"/>
</dbReference>
<evidence type="ECO:0000256" key="1">
    <source>
        <dbReference type="ARBA" id="ARBA00023242"/>
    </source>
</evidence>
<reference evidence="4" key="2">
    <citation type="submission" date="2020-11" db="EMBL/GenBank/DDBJ databases">
        <title>Whole genome sequencing of Colletotrichum sp.</title>
        <authorList>
            <person name="Li H."/>
        </authorList>
    </citation>
    <scope>NUCLEOTIDE SEQUENCE</scope>
    <source>
        <strain evidence="4">CkLH20</strain>
    </source>
</reference>
<dbReference type="InterPro" id="IPR036864">
    <property type="entry name" value="Zn2-C6_fun-type_DNA-bd_sf"/>
</dbReference>
<dbReference type="GeneID" id="62163783"/>
<evidence type="ECO:0000259" key="3">
    <source>
        <dbReference type="PROSITE" id="PS50048"/>
    </source>
</evidence>